<evidence type="ECO:0000313" key="2">
    <source>
        <dbReference type="Proteomes" id="UP000025227"/>
    </source>
</evidence>
<dbReference type="WBParaSite" id="HCON_00014590-00001">
    <property type="protein sequence ID" value="HCON_00014590-00001"/>
    <property type="gene ID" value="HCON_00014590"/>
</dbReference>
<feature type="compositionally biased region" description="Low complexity" evidence="1">
    <location>
        <begin position="14"/>
        <end position="25"/>
    </location>
</feature>
<proteinExistence type="predicted"/>
<organism evidence="2 3">
    <name type="scientific">Haemonchus contortus</name>
    <name type="common">Barber pole worm</name>
    <dbReference type="NCBI Taxonomy" id="6289"/>
    <lineage>
        <taxon>Eukaryota</taxon>
        <taxon>Metazoa</taxon>
        <taxon>Ecdysozoa</taxon>
        <taxon>Nematoda</taxon>
        <taxon>Chromadorea</taxon>
        <taxon>Rhabditida</taxon>
        <taxon>Rhabditina</taxon>
        <taxon>Rhabditomorpha</taxon>
        <taxon>Strongyloidea</taxon>
        <taxon>Trichostrongylidae</taxon>
        <taxon>Haemonchus</taxon>
    </lineage>
</organism>
<feature type="region of interest" description="Disordered" evidence="1">
    <location>
        <begin position="1"/>
        <end position="36"/>
    </location>
</feature>
<dbReference type="OMA" id="HIDLKEW"/>
<dbReference type="OrthoDB" id="5871161at2759"/>
<sequence length="279" mass="31880">MSNQQHMDEQGANLSLSSSSSTTKKPGFDYTNTDQGKRQLEVQERVNRLVLCKQIKILFIPNKEKRPLKELVNKFLNEVVKYDVKQDPSPLSWVRAAGSVGETTNFRAEMSSLFWDHFLSHGRLNLAEYNRSHKSSIKIVRGKSFQHDDMENLGLYLRQKIRKLYIDRGQQPSEINRFKSPILSVLLGLDYSEWNGTPIRQLLSQSELNSYENGVIKWGSLDIDILLQETIGKIPVVQDSTVQSVQTRKRESSSSNDVINKRARNTPNINIDADVTTIT</sequence>
<evidence type="ECO:0000256" key="1">
    <source>
        <dbReference type="SAM" id="MobiDB-lite"/>
    </source>
</evidence>
<reference evidence="3" key="1">
    <citation type="submission" date="2020-12" db="UniProtKB">
        <authorList>
            <consortium name="WormBaseParasite"/>
        </authorList>
    </citation>
    <scope>IDENTIFICATION</scope>
    <source>
        <strain evidence="3">MHco3</strain>
    </source>
</reference>
<dbReference type="AlphaFoldDB" id="A0A7I4XWU8"/>
<keyword evidence="2" id="KW-1185">Reference proteome</keyword>
<accession>A0A7I4XWU8</accession>
<protein>
    <submittedName>
        <fullName evidence="3">DUF4806 domain-containing protein</fullName>
    </submittedName>
</protein>
<evidence type="ECO:0000313" key="3">
    <source>
        <dbReference type="WBParaSite" id="HCON_00014590-00001"/>
    </source>
</evidence>
<name>A0A7I4XWU8_HAECO</name>
<dbReference type="Proteomes" id="UP000025227">
    <property type="component" value="Unplaced"/>
</dbReference>